<accession>A0A3Q8X3D6</accession>
<dbReference type="OrthoDB" id="9998685at2"/>
<keyword evidence="2" id="KW-1185">Reference proteome</keyword>
<organism evidence="1 2">
    <name type="scientific">Paenibacillus albus</name>
    <dbReference type="NCBI Taxonomy" id="2495582"/>
    <lineage>
        <taxon>Bacteria</taxon>
        <taxon>Bacillati</taxon>
        <taxon>Bacillota</taxon>
        <taxon>Bacilli</taxon>
        <taxon>Bacillales</taxon>
        <taxon>Paenibacillaceae</taxon>
        <taxon>Paenibacillus</taxon>
    </lineage>
</organism>
<gene>
    <name evidence="1" type="ORF">EJC50_07620</name>
</gene>
<dbReference type="EMBL" id="CP034437">
    <property type="protein sequence ID" value="AZN39545.1"/>
    <property type="molecule type" value="Genomic_DNA"/>
</dbReference>
<dbReference type="AlphaFoldDB" id="A0A3Q8X3D6"/>
<dbReference type="Proteomes" id="UP000272528">
    <property type="component" value="Chromosome"/>
</dbReference>
<evidence type="ECO:0000313" key="2">
    <source>
        <dbReference type="Proteomes" id="UP000272528"/>
    </source>
</evidence>
<dbReference type="KEGG" id="palb:EJC50_07620"/>
<protein>
    <submittedName>
        <fullName evidence="1">Uncharacterized protein</fullName>
    </submittedName>
</protein>
<proteinExistence type="predicted"/>
<name>A0A3Q8X3D6_9BACL</name>
<dbReference type="RefSeq" id="WP_126014220.1">
    <property type="nucleotide sequence ID" value="NZ_CP034437.1"/>
</dbReference>
<reference evidence="2" key="1">
    <citation type="submission" date="2018-12" db="EMBL/GenBank/DDBJ databases">
        <title>Genome sequence of Peanibacillus sp.</title>
        <authorList>
            <person name="Subramani G."/>
            <person name="Srinivasan S."/>
            <person name="Kim M.K."/>
        </authorList>
    </citation>
    <scope>NUCLEOTIDE SEQUENCE [LARGE SCALE GENOMIC DNA]</scope>
    <source>
        <strain evidence="2">18JY67-1</strain>
    </source>
</reference>
<sequence>MQPVPNHVKKIDFYLLFKDGFNEGQVIAVGKDERVEIKINSPKLDNMDMAIFKEILKCDDKKWSRGTLTCTFQASTLMNKLDINATVLNERLRKFLRVGLEVFTDQIDAEYNFFSLTTRYEGAIRTEYEIQVYNVEVIEKHFKDEIVNELKAYLPDFRVA</sequence>
<evidence type="ECO:0000313" key="1">
    <source>
        <dbReference type="EMBL" id="AZN39545.1"/>
    </source>
</evidence>